<dbReference type="Proteomes" id="UP000003704">
    <property type="component" value="Unassembled WGS sequence"/>
</dbReference>
<protein>
    <recommendedName>
        <fullName evidence="3">Transmembrane anchor protein</fullName>
    </recommendedName>
</protein>
<organism evidence="1 2">
    <name type="scientific">Hydrocarboniphaga effusa AP103</name>
    <dbReference type="NCBI Taxonomy" id="1172194"/>
    <lineage>
        <taxon>Bacteria</taxon>
        <taxon>Pseudomonadati</taxon>
        <taxon>Pseudomonadota</taxon>
        <taxon>Gammaproteobacteria</taxon>
        <taxon>Nevskiales</taxon>
        <taxon>Nevskiaceae</taxon>
        <taxon>Hydrocarboniphaga</taxon>
    </lineage>
</organism>
<comment type="caution">
    <text evidence="1">The sequence shown here is derived from an EMBL/GenBank/DDBJ whole genome shotgun (WGS) entry which is preliminary data.</text>
</comment>
<evidence type="ECO:0000313" key="1">
    <source>
        <dbReference type="EMBL" id="EIT67704.1"/>
    </source>
</evidence>
<gene>
    <name evidence="1" type="ORF">WQQ_41390</name>
</gene>
<proteinExistence type="predicted"/>
<accession>I7Z7C8</accession>
<evidence type="ECO:0008006" key="3">
    <source>
        <dbReference type="Google" id="ProtNLM"/>
    </source>
</evidence>
<name>I7Z7C8_9GAMM</name>
<reference evidence="1 2" key="1">
    <citation type="journal article" date="2012" name="J. Bacteriol.">
        <title>Genome Sequence of n-Alkane-Degrading Hydrocarboniphaga effusa Strain AP103T (ATCC BAA-332T).</title>
        <authorList>
            <person name="Chang H.K."/>
            <person name="Zylstra G.J."/>
            <person name="Chae J.C."/>
        </authorList>
    </citation>
    <scope>NUCLEOTIDE SEQUENCE [LARGE SCALE GENOMIC DNA]</scope>
    <source>
        <strain evidence="1 2">AP103</strain>
    </source>
</reference>
<dbReference type="EMBL" id="AKGD01000004">
    <property type="protein sequence ID" value="EIT67704.1"/>
    <property type="molecule type" value="Genomic_DNA"/>
</dbReference>
<keyword evidence="2" id="KW-1185">Reference proteome</keyword>
<dbReference type="AlphaFoldDB" id="I7Z7C8"/>
<dbReference type="STRING" id="1172194.WQQ_41390"/>
<evidence type="ECO:0000313" key="2">
    <source>
        <dbReference type="Proteomes" id="UP000003704"/>
    </source>
</evidence>
<sequence length="113" mass="12716">MIANEAPFQTKEMMLVLQPNEGAEIKAAMREGDSFVFTWKAEGGAVNFDMHGEPPNAGDQFSSYWRDREQTAAHGNFIAPFDGAHGWYWSNKGTQPVTVIVRVSGFFEKLYRP</sequence>